<protein>
    <submittedName>
        <fullName evidence="2">Uncharacterized protein</fullName>
    </submittedName>
</protein>
<sequence length="146" mass="16396">MSRFVLLFAPVPGLAAVASILLEIWDAVQLVESPKFKHETSSSFSQVLLFIKSQTYQTFLNRYFHRTAILEQITACNSQILAVENSFRGSVEIRTLQAVHDQARQLAKYEKLTERLLEERTDSSLVPSPSLATSSPVIPRTSASRK</sequence>
<dbReference type="AlphaFoldDB" id="A0A9P7K3R4"/>
<organism evidence="2 3">
    <name type="scientific">Sphagnurus paluster</name>
    <dbReference type="NCBI Taxonomy" id="117069"/>
    <lineage>
        <taxon>Eukaryota</taxon>
        <taxon>Fungi</taxon>
        <taxon>Dikarya</taxon>
        <taxon>Basidiomycota</taxon>
        <taxon>Agaricomycotina</taxon>
        <taxon>Agaricomycetes</taxon>
        <taxon>Agaricomycetidae</taxon>
        <taxon>Agaricales</taxon>
        <taxon>Tricholomatineae</taxon>
        <taxon>Lyophyllaceae</taxon>
        <taxon>Sphagnurus</taxon>
    </lineage>
</organism>
<evidence type="ECO:0000313" key="3">
    <source>
        <dbReference type="Proteomes" id="UP000717328"/>
    </source>
</evidence>
<accession>A0A9P7K3R4</accession>
<evidence type="ECO:0000256" key="1">
    <source>
        <dbReference type="SAM" id="MobiDB-lite"/>
    </source>
</evidence>
<reference evidence="2" key="1">
    <citation type="submission" date="2021-02" db="EMBL/GenBank/DDBJ databases">
        <authorList>
            <person name="Nieuwenhuis M."/>
            <person name="Van De Peppel L.J.J."/>
        </authorList>
    </citation>
    <scope>NUCLEOTIDE SEQUENCE</scope>
    <source>
        <strain evidence="2">D49</strain>
    </source>
</reference>
<reference evidence="2" key="2">
    <citation type="submission" date="2021-10" db="EMBL/GenBank/DDBJ databases">
        <title>Phylogenomics reveals ancestral predisposition of the termite-cultivated fungus Termitomyces towards a domesticated lifestyle.</title>
        <authorList>
            <person name="Auxier B."/>
            <person name="Grum-Grzhimaylo A."/>
            <person name="Cardenas M.E."/>
            <person name="Lodge J.D."/>
            <person name="Laessoe T."/>
            <person name="Pedersen O."/>
            <person name="Smith M.E."/>
            <person name="Kuyper T.W."/>
            <person name="Franco-Molano E.A."/>
            <person name="Baroni T.J."/>
            <person name="Aanen D.K."/>
        </authorList>
    </citation>
    <scope>NUCLEOTIDE SEQUENCE</scope>
    <source>
        <strain evidence="2">D49</strain>
    </source>
</reference>
<feature type="compositionally biased region" description="Polar residues" evidence="1">
    <location>
        <begin position="123"/>
        <end position="136"/>
    </location>
</feature>
<keyword evidence="3" id="KW-1185">Reference proteome</keyword>
<comment type="caution">
    <text evidence="2">The sequence shown here is derived from an EMBL/GenBank/DDBJ whole genome shotgun (WGS) entry which is preliminary data.</text>
</comment>
<gene>
    <name evidence="2" type="ORF">H0H81_012079</name>
</gene>
<evidence type="ECO:0000313" key="2">
    <source>
        <dbReference type="EMBL" id="KAG5635190.1"/>
    </source>
</evidence>
<dbReference type="Proteomes" id="UP000717328">
    <property type="component" value="Unassembled WGS sequence"/>
</dbReference>
<dbReference type="EMBL" id="JABCKI010006153">
    <property type="protein sequence ID" value="KAG5635190.1"/>
    <property type="molecule type" value="Genomic_DNA"/>
</dbReference>
<proteinExistence type="predicted"/>
<name>A0A9P7K3R4_9AGAR</name>
<feature type="region of interest" description="Disordered" evidence="1">
    <location>
        <begin position="120"/>
        <end position="146"/>
    </location>
</feature>